<feature type="chain" id="PRO_5046571295" description="Acid stress chaperone HdeA" evidence="4">
    <location>
        <begin position="22"/>
        <end position="114"/>
    </location>
</feature>
<sequence>MGIKTLCLACGLAALSCTAFADSNKKSNVPPKPITQWTCADFLDIEDDFQPYAVGWATAYSKSGKPEDTDFDVDGVNTITPYIVTVCSQNRKASFWAKVKDKVEKMDADVKKHM</sequence>
<dbReference type="EMBL" id="BAABFL010000410">
    <property type="protein sequence ID" value="GAA4650625.1"/>
    <property type="molecule type" value="Genomic_DNA"/>
</dbReference>
<proteinExistence type="predicted"/>
<dbReference type="InterPro" id="IPR010486">
    <property type="entry name" value="HNS-dep_expression_A/B"/>
</dbReference>
<evidence type="ECO:0000313" key="6">
    <source>
        <dbReference type="Proteomes" id="UP001500604"/>
    </source>
</evidence>
<dbReference type="RefSeq" id="WP_345196836.1">
    <property type="nucleotide sequence ID" value="NZ_BAABFL010000410.1"/>
</dbReference>
<evidence type="ECO:0008006" key="7">
    <source>
        <dbReference type="Google" id="ProtNLM"/>
    </source>
</evidence>
<evidence type="ECO:0000256" key="4">
    <source>
        <dbReference type="SAM" id="SignalP"/>
    </source>
</evidence>
<keyword evidence="6" id="KW-1185">Reference proteome</keyword>
<dbReference type="NCBIfam" id="NF007576">
    <property type="entry name" value="PRK10208.1"/>
    <property type="match status" value="1"/>
</dbReference>
<dbReference type="PROSITE" id="PS51257">
    <property type="entry name" value="PROKAR_LIPOPROTEIN"/>
    <property type="match status" value="1"/>
</dbReference>
<comment type="caution">
    <text evidence="5">The sequence shown here is derived from an EMBL/GenBank/DDBJ whole genome shotgun (WGS) entry which is preliminary data.</text>
</comment>
<evidence type="ECO:0000256" key="3">
    <source>
        <dbReference type="ARBA" id="ARBA00023186"/>
    </source>
</evidence>
<accession>A0ABP8V3F0</accession>
<dbReference type="SUPFAM" id="SSF47752">
    <property type="entry name" value="Protein HNS-dependent expression A, HdeA"/>
    <property type="match status" value="1"/>
</dbReference>
<dbReference type="Pfam" id="PF06411">
    <property type="entry name" value="HdeA"/>
    <property type="match status" value="1"/>
</dbReference>
<protein>
    <recommendedName>
        <fullName evidence="7">Acid stress chaperone HdeA</fullName>
    </recommendedName>
</protein>
<keyword evidence="3" id="KW-0143">Chaperone</keyword>
<dbReference type="InterPro" id="IPR038303">
    <property type="entry name" value="HdeA/HdeB_sf"/>
</dbReference>
<dbReference type="Proteomes" id="UP001500604">
    <property type="component" value="Unassembled WGS sequence"/>
</dbReference>
<evidence type="ECO:0000256" key="1">
    <source>
        <dbReference type="ARBA" id="ARBA00022729"/>
    </source>
</evidence>
<reference evidence="6" key="1">
    <citation type="journal article" date="2019" name="Int. J. Syst. Evol. Microbiol.">
        <title>The Global Catalogue of Microorganisms (GCM) 10K type strain sequencing project: providing services to taxonomists for standard genome sequencing and annotation.</title>
        <authorList>
            <consortium name="The Broad Institute Genomics Platform"/>
            <consortium name="The Broad Institute Genome Sequencing Center for Infectious Disease"/>
            <person name="Wu L."/>
            <person name="Ma J."/>
        </authorList>
    </citation>
    <scope>NUCLEOTIDE SEQUENCE [LARGE SCALE GENOMIC DNA]</scope>
    <source>
        <strain evidence="6">JCM 17805</strain>
    </source>
</reference>
<feature type="signal peptide" evidence="4">
    <location>
        <begin position="1"/>
        <end position="21"/>
    </location>
</feature>
<name>A0ABP8V3F0_9GAMM</name>
<keyword evidence="2" id="KW-0574">Periplasm</keyword>
<keyword evidence="1 4" id="KW-0732">Signal</keyword>
<organism evidence="5 6">
    <name type="scientific">Kistimonas scapharcae</name>
    <dbReference type="NCBI Taxonomy" id="1036133"/>
    <lineage>
        <taxon>Bacteria</taxon>
        <taxon>Pseudomonadati</taxon>
        <taxon>Pseudomonadota</taxon>
        <taxon>Gammaproteobacteria</taxon>
        <taxon>Oceanospirillales</taxon>
        <taxon>Endozoicomonadaceae</taxon>
        <taxon>Kistimonas</taxon>
    </lineage>
</organism>
<dbReference type="Gene3D" id="1.10.890.10">
    <property type="entry name" value="HNS-dependent expression A"/>
    <property type="match status" value="1"/>
</dbReference>
<evidence type="ECO:0000313" key="5">
    <source>
        <dbReference type="EMBL" id="GAA4650625.1"/>
    </source>
</evidence>
<gene>
    <name evidence="5" type="ORF">GCM10023116_29080</name>
</gene>
<evidence type="ECO:0000256" key="2">
    <source>
        <dbReference type="ARBA" id="ARBA00022764"/>
    </source>
</evidence>
<dbReference type="InterPro" id="IPR036831">
    <property type="entry name" value="HdeA_sf"/>
</dbReference>